<comment type="caution">
    <text evidence="3">The sequence shown here is derived from an EMBL/GenBank/DDBJ whole genome shotgun (WGS) entry which is preliminary data.</text>
</comment>
<dbReference type="PANTHER" id="PTHR43569">
    <property type="entry name" value="AMIDOHYDROLASE"/>
    <property type="match status" value="1"/>
</dbReference>
<sequence length="274" mass="30057">MRVDAHQHYWRIGRNGHVWPTPDLVPIHRDFLPRDLDGERDALGIAATVAVQSQPDDLDTAWLLDLAARTPSIAAVVGWVDLRAADAPAQIARLARNPKLRGLRPMLQNLPAEWIEQPAAAPALLAMVEHDLVFDALIRPHHLPAIGRIAATYPTLRIVVDHGGKPAIAQRSHEPWARDLAALGRLPNVACKLSGLVTEAEPGWAVDDLRPYAEHVLDVFGSSRTLWGSDWPVLLLAGSYAEWARASDDLLSSLDADDRACVLGDTARNVYRIS</sequence>
<evidence type="ECO:0000256" key="1">
    <source>
        <dbReference type="ARBA" id="ARBA00038310"/>
    </source>
</evidence>
<dbReference type="Gene3D" id="3.20.20.140">
    <property type="entry name" value="Metal-dependent hydrolases"/>
    <property type="match status" value="1"/>
</dbReference>
<dbReference type="InterPro" id="IPR006680">
    <property type="entry name" value="Amidohydro-rel"/>
</dbReference>
<comment type="similarity">
    <text evidence="1">Belongs to the metallo-dependent hydrolases superfamily.</text>
</comment>
<dbReference type="RefSeq" id="WP_163956641.1">
    <property type="nucleotide sequence ID" value="NZ_BAAAES010000011.1"/>
</dbReference>
<accession>A0ABP3T2D2</accession>
<dbReference type="PANTHER" id="PTHR43569:SF2">
    <property type="entry name" value="AMIDOHYDROLASE-RELATED DOMAIN-CONTAINING PROTEIN"/>
    <property type="match status" value="1"/>
</dbReference>
<gene>
    <name evidence="3" type="ORF">GCM10009102_29450</name>
</gene>
<dbReference type="EMBL" id="BAAAES010000011">
    <property type="protein sequence ID" value="GAA0675329.1"/>
    <property type="molecule type" value="Genomic_DNA"/>
</dbReference>
<organism evidence="3 4">
    <name type="scientific">Sphingomonas insulae</name>
    <dbReference type="NCBI Taxonomy" id="424800"/>
    <lineage>
        <taxon>Bacteria</taxon>
        <taxon>Pseudomonadati</taxon>
        <taxon>Pseudomonadota</taxon>
        <taxon>Alphaproteobacteria</taxon>
        <taxon>Sphingomonadales</taxon>
        <taxon>Sphingomonadaceae</taxon>
        <taxon>Sphingomonas</taxon>
    </lineage>
</organism>
<protein>
    <submittedName>
        <fullName evidence="3">Amidohydrolase family protein</fullName>
    </submittedName>
</protein>
<reference evidence="4" key="1">
    <citation type="journal article" date="2019" name="Int. J. Syst. Evol. Microbiol.">
        <title>The Global Catalogue of Microorganisms (GCM) 10K type strain sequencing project: providing services to taxonomists for standard genome sequencing and annotation.</title>
        <authorList>
            <consortium name="The Broad Institute Genomics Platform"/>
            <consortium name="The Broad Institute Genome Sequencing Center for Infectious Disease"/>
            <person name="Wu L."/>
            <person name="Ma J."/>
        </authorList>
    </citation>
    <scope>NUCLEOTIDE SEQUENCE [LARGE SCALE GENOMIC DNA]</scope>
    <source>
        <strain evidence="4">JCM 14603</strain>
    </source>
</reference>
<evidence type="ECO:0000313" key="3">
    <source>
        <dbReference type="EMBL" id="GAA0675329.1"/>
    </source>
</evidence>
<feature type="domain" description="Amidohydrolase-related" evidence="2">
    <location>
        <begin position="3"/>
        <end position="273"/>
    </location>
</feature>
<proteinExistence type="inferred from homology"/>
<dbReference type="InterPro" id="IPR052350">
    <property type="entry name" value="Metallo-dep_Lactonases"/>
</dbReference>
<dbReference type="Proteomes" id="UP001500238">
    <property type="component" value="Unassembled WGS sequence"/>
</dbReference>
<dbReference type="Pfam" id="PF04909">
    <property type="entry name" value="Amidohydro_2"/>
    <property type="match status" value="1"/>
</dbReference>
<evidence type="ECO:0000313" key="4">
    <source>
        <dbReference type="Proteomes" id="UP001500238"/>
    </source>
</evidence>
<keyword evidence="4" id="KW-1185">Reference proteome</keyword>
<dbReference type="SUPFAM" id="SSF51556">
    <property type="entry name" value="Metallo-dependent hydrolases"/>
    <property type="match status" value="1"/>
</dbReference>
<dbReference type="InterPro" id="IPR032466">
    <property type="entry name" value="Metal_Hydrolase"/>
</dbReference>
<evidence type="ECO:0000259" key="2">
    <source>
        <dbReference type="Pfam" id="PF04909"/>
    </source>
</evidence>
<name>A0ABP3T2D2_9SPHN</name>